<dbReference type="RefSeq" id="WP_138364926.1">
    <property type="nucleotide sequence ID" value="NZ_VCEJ01000002.1"/>
</dbReference>
<dbReference type="InterPro" id="IPR039448">
    <property type="entry name" value="Beta_helix"/>
</dbReference>
<evidence type="ECO:0000259" key="1">
    <source>
        <dbReference type="Pfam" id="PF13229"/>
    </source>
</evidence>
<dbReference type="AlphaFoldDB" id="A0A5R9L5U2"/>
<dbReference type="Pfam" id="PF13229">
    <property type="entry name" value="Beta_helix"/>
    <property type="match status" value="1"/>
</dbReference>
<accession>A0A5R9L5U2</accession>
<reference evidence="2 3" key="1">
    <citation type="submission" date="2019-05" db="EMBL/GenBank/DDBJ databases">
        <authorList>
            <person name="Qu J.-H."/>
        </authorList>
    </citation>
    <scope>NUCLEOTIDE SEQUENCE [LARGE SCALE GENOMIC DNA]</scope>
    <source>
        <strain evidence="2 3">T17</strain>
    </source>
</reference>
<dbReference type="OrthoDB" id="976933at2"/>
<keyword evidence="3" id="KW-1185">Reference proteome</keyword>
<dbReference type="InterPro" id="IPR012334">
    <property type="entry name" value="Pectin_lyas_fold"/>
</dbReference>
<sequence>MMKTPLLLIIFLIVCFTMPAVVRGQGSQKGTVYYVSQNGGNGDGTSDATAWSFSKLNTARLLPGSTILFKRGDYFYGSLNTNIGNSDNPITYGAYGSGANPVITGLSTPTSWTASGANIYYTTIDVPELNVVVLDGKVRPMGRFPKTGYLVFNEHSENNWIGGPSIGSLPFNPTGGEVVIRKIRQITDRHIITSHSGNRLGLSSGGAYGTVFLNNTNDGPMDGNGYFIQAHIKTLTDLGDWYYDKANKRLYMHFGSGSPDGHNIKVSTVATLAQMDNKSQVVFNNIDFEGANRNAITMNNNDGITFIDCNFSKSFGALFGDNGVRKLTFQGGSMTDILSSAIFIPSNASGITVDNVRITDTGIIPGAGGSGGAQQVGVWLAGDNLTVRNSIFKNIGFHAIALHGDHTLVEQNLIDRYGVTKDDCGGVYEFQFANVTSTDKIIRKNIILNGIGEPTGAPAWEQYGQASAIYLDVAVNNVQVSDNVLAHGNWGGLMLIGAGVNNKLTNNLVYDFSKGLLIYSFESLKIRNTTVTGNTFIAKTAKQYPCYLQMYASDDPSQYGTFNNNVYARPIDDNNSIGVNKEYSGGSGLTILSLATWKSNFGQDGNSSKSLVAAEQESSFRFDYNYANDEVTLPLSSIFSDVRDNIYTSNVKVPAFGGSVLVKVANIVQTVNSGKWNDPGVWSGGSVPGTKEYVIINKGHTVTADQNISPKNIHVNGELLFLGDYKVE</sequence>
<feature type="domain" description="Right handed beta helix" evidence="1">
    <location>
        <begin position="274"/>
        <end position="416"/>
    </location>
</feature>
<evidence type="ECO:0000313" key="3">
    <source>
        <dbReference type="Proteomes" id="UP000306402"/>
    </source>
</evidence>
<organism evidence="2 3">
    <name type="scientific">Dyadobacter luticola</name>
    <dbReference type="NCBI Taxonomy" id="1979387"/>
    <lineage>
        <taxon>Bacteria</taxon>
        <taxon>Pseudomonadati</taxon>
        <taxon>Bacteroidota</taxon>
        <taxon>Cytophagia</taxon>
        <taxon>Cytophagales</taxon>
        <taxon>Spirosomataceae</taxon>
        <taxon>Dyadobacter</taxon>
    </lineage>
</organism>
<evidence type="ECO:0000313" key="2">
    <source>
        <dbReference type="EMBL" id="TLV03717.1"/>
    </source>
</evidence>
<dbReference type="SMART" id="SM00710">
    <property type="entry name" value="PbH1"/>
    <property type="match status" value="5"/>
</dbReference>
<comment type="caution">
    <text evidence="2">The sequence shown here is derived from an EMBL/GenBank/DDBJ whole genome shotgun (WGS) entry which is preliminary data.</text>
</comment>
<dbReference type="InterPro" id="IPR011050">
    <property type="entry name" value="Pectin_lyase_fold/virulence"/>
</dbReference>
<dbReference type="SUPFAM" id="SSF51126">
    <property type="entry name" value="Pectin lyase-like"/>
    <property type="match status" value="1"/>
</dbReference>
<dbReference type="Gene3D" id="2.160.20.10">
    <property type="entry name" value="Single-stranded right-handed beta-helix, Pectin lyase-like"/>
    <property type="match status" value="2"/>
</dbReference>
<protein>
    <recommendedName>
        <fullName evidence="1">Right handed beta helix domain-containing protein</fullName>
    </recommendedName>
</protein>
<dbReference type="Proteomes" id="UP000306402">
    <property type="component" value="Unassembled WGS sequence"/>
</dbReference>
<dbReference type="EMBL" id="VCEJ01000002">
    <property type="protein sequence ID" value="TLV03717.1"/>
    <property type="molecule type" value="Genomic_DNA"/>
</dbReference>
<gene>
    <name evidence="2" type="ORF">FEN17_08995</name>
</gene>
<proteinExistence type="predicted"/>
<name>A0A5R9L5U2_9BACT</name>
<dbReference type="InterPro" id="IPR006626">
    <property type="entry name" value="PbH1"/>
</dbReference>